<evidence type="ECO:0000313" key="2">
    <source>
        <dbReference type="Proteomes" id="UP000051952"/>
    </source>
</evidence>
<name>A0A0S4IMY5_BODSA</name>
<reference evidence="2" key="1">
    <citation type="submission" date="2015-09" db="EMBL/GenBank/DDBJ databases">
        <authorList>
            <consortium name="Pathogen Informatics"/>
        </authorList>
    </citation>
    <scope>NUCLEOTIDE SEQUENCE [LARGE SCALE GENOMIC DNA]</scope>
    <source>
        <strain evidence="2">Lake Konstanz</strain>
    </source>
</reference>
<dbReference type="EMBL" id="CYKH01000144">
    <property type="protein sequence ID" value="CUE73150.1"/>
    <property type="molecule type" value="Genomic_DNA"/>
</dbReference>
<organism evidence="1 2">
    <name type="scientific">Bodo saltans</name>
    <name type="common">Flagellated protozoan</name>
    <dbReference type="NCBI Taxonomy" id="75058"/>
    <lineage>
        <taxon>Eukaryota</taxon>
        <taxon>Discoba</taxon>
        <taxon>Euglenozoa</taxon>
        <taxon>Kinetoplastea</taxon>
        <taxon>Metakinetoplastina</taxon>
        <taxon>Eubodonida</taxon>
        <taxon>Bodonidae</taxon>
        <taxon>Bodo</taxon>
    </lineage>
</organism>
<accession>A0A0S4IMY5</accession>
<proteinExistence type="predicted"/>
<keyword evidence="2" id="KW-1185">Reference proteome</keyword>
<dbReference type="VEuPathDB" id="TriTrypDB:BSAL_54880"/>
<gene>
    <name evidence="1" type="ORF">BSAL_54880</name>
</gene>
<protein>
    <submittedName>
        <fullName evidence="1">Uncharacterized protein</fullName>
    </submittedName>
</protein>
<evidence type="ECO:0000313" key="1">
    <source>
        <dbReference type="EMBL" id="CUE73150.1"/>
    </source>
</evidence>
<dbReference type="Proteomes" id="UP000051952">
    <property type="component" value="Unassembled WGS sequence"/>
</dbReference>
<sequence>MVTIVDVVSLRRRRCAGRGGQGGQLGCQQRSRCTGLWRGAVLHVSQEPNRQKEDRRSPPSMLRVVRMHGHFATFFTLLATEQQIDAVCNHKQLPPRFQKMILISDTPDPACIVGKRAGASRDTREYLGFDLLKKSQRRQAQLRKTLW</sequence>
<dbReference type="AlphaFoldDB" id="A0A0S4IMY5"/>